<dbReference type="GO" id="GO:0005737">
    <property type="term" value="C:cytoplasm"/>
    <property type="evidence" value="ECO:0007669"/>
    <property type="project" value="TreeGrafter"/>
</dbReference>
<comment type="catalytic activity">
    <reaction evidence="1 6">
        <text>7,8-dihydroneopterin = 6-hydroxymethyl-7,8-dihydropterin + glycolaldehyde</text>
        <dbReference type="Rhea" id="RHEA:10540"/>
        <dbReference type="ChEBI" id="CHEBI:17001"/>
        <dbReference type="ChEBI" id="CHEBI:17071"/>
        <dbReference type="ChEBI" id="CHEBI:44841"/>
        <dbReference type="EC" id="4.1.2.25"/>
    </reaction>
</comment>
<dbReference type="InterPro" id="IPR006156">
    <property type="entry name" value="Dihydroneopterin_aldolase"/>
</dbReference>
<reference evidence="9" key="2">
    <citation type="submission" date="2020-09" db="EMBL/GenBank/DDBJ databases">
        <authorList>
            <person name="Sun Q."/>
            <person name="Ohkuma M."/>
        </authorList>
    </citation>
    <scope>NUCLEOTIDE SEQUENCE</scope>
    <source>
        <strain evidence="9">JCM 4346</strain>
    </source>
</reference>
<evidence type="ECO:0000256" key="7">
    <source>
        <dbReference type="SAM" id="MobiDB-lite"/>
    </source>
</evidence>
<evidence type="ECO:0000256" key="6">
    <source>
        <dbReference type="RuleBase" id="RU362079"/>
    </source>
</evidence>
<dbReference type="GO" id="GO:0004150">
    <property type="term" value="F:dihydroneopterin aldolase activity"/>
    <property type="evidence" value="ECO:0007669"/>
    <property type="project" value="UniProtKB-UniRule"/>
</dbReference>
<name>A0A918FMW3_9ACTN</name>
<dbReference type="Pfam" id="PF02152">
    <property type="entry name" value="FolB"/>
    <property type="match status" value="1"/>
</dbReference>
<dbReference type="NCBIfam" id="TIGR00526">
    <property type="entry name" value="folB_dom"/>
    <property type="match status" value="1"/>
</dbReference>
<comment type="pathway">
    <text evidence="2 6">Cofactor biosynthesis; tetrahydrofolate biosynthesis; 2-amino-4-hydroxy-6-hydroxymethyl-7,8-dihydropteridine diphosphate from 7,8-dihydroneopterin triphosphate: step 3/4.</text>
</comment>
<dbReference type="GO" id="GO:0046656">
    <property type="term" value="P:folic acid biosynthetic process"/>
    <property type="evidence" value="ECO:0007669"/>
    <property type="project" value="UniProtKB-UniRule"/>
</dbReference>
<feature type="compositionally biased region" description="Basic residues" evidence="7">
    <location>
        <begin position="1"/>
        <end position="12"/>
    </location>
</feature>
<evidence type="ECO:0000313" key="9">
    <source>
        <dbReference type="EMBL" id="GGR57577.1"/>
    </source>
</evidence>
<dbReference type="Gene3D" id="3.30.1130.10">
    <property type="match status" value="1"/>
</dbReference>
<comment type="caution">
    <text evidence="9">The sequence shown here is derived from an EMBL/GenBank/DDBJ whole genome shotgun (WGS) entry which is preliminary data.</text>
</comment>
<keyword evidence="10" id="KW-1185">Reference proteome</keyword>
<dbReference type="PANTHER" id="PTHR42844">
    <property type="entry name" value="DIHYDRONEOPTERIN ALDOLASE 1-RELATED"/>
    <property type="match status" value="1"/>
</dbReference>
<dbReference type="AlphaFoldDB" id="A0A918FMW3"/>
<evidence type="ECO:0000259" key="8">
    <source>
        <dbReference type="SMART" id="SM00905"/>
    </source>
</evidence>
<keyword evidence="5 6" id="KW-0456">Lyase</keyword>
<evidence type="ECO:0000313" key="10">
    <source>
        <dbReference type="Proteomes" id="UP000658320"/>
    </source>
</evidence>
<proteinExistence type="inferred from homology"/>
<dbReference type="NCBIfam" id="TIGR00525">
    <property type="entry name" value="folB"/>
    <property type="match status" value="1"/>
</dbReference>
<organism evidence="9 10">
    <name type="scientific">Streptomyces aurantiogriseus</name>
    <dbReference type="NCBI Taxonomy" id="66870"/>
    <lineage>
        <taxon>Bacteria</taxon>
        <taxon>Bacillati</taxon>
        <taxon>Actinomycetota</taxon>
        <taxon>Actinomycetes</taxon>
        <taxon>Kitasatosporales</taxon>
        <taxon>Streptomycetaceae</taxon>
        <taxon>Streptomyces</taxon>
    </lineage>
</organism>
<accession>A0A918FMW3</accession>
<dbReference type="FunFam" id="3.30.1130.10:FF:000003">
    <property type="entry name" value="7,8-dihydroneopterin aldolase"/>
    <property type="match status" value="1"/>
</dbReference>
<comment type="function">
    <text evidence="6">Catalyzes the conversion of 7,8-dihydroneopterin to 6-hydroxymethyl-7,8-dihydropterin.</text>
</comment>
<keyword evidence="4 6" id="KW-0289">Folate biosynthesis</keyword>
<protein>
    <recommendedName>
        <fullName evidence="6">7,8-dihydroneopterin aldolase</fullName>
        <ecNumber evidence="6">4.1.2.25</ecNumber>
    </recommendedName>
</protein>
<dbReference type="EC" id="4.1.2.25" evidence="6"/>
<dbReference type="GO" id="GO:0046654">
    <property type="term" value="P:tetrahydrofolate biosynthetic process"/>
    <property type="evidence" value="ECO:0007669"/>
    <property type="project" value="UniProtKB-UniRule"/>
</dbReference>
<dbReference type="Proteomes" id="UP000658320">
    <property type="component" value="Unassembled WGS sequence"/>
</dbReference>
<evidence type="ECO:0000256" key="2">
    <source>
        <dbReference type="ARBA" id="ARBA00005013"/>
    </source>
</evidence>
<dbReference type="EMBL" id="BMSX01000034">
    <property type="protein sequence ID" value="GGR57577.1"/>
    <property type="molecule type" value="Genomic_DNA"/>
</dbReference>
<gene>
    <name evidence="9" type="ORF">GCM10010251_88070</name>
</gene>
<dbReference type="CDD" id="cd00534">
    <property type="entry name" value="DHNA_DHNTPE"/>
    <property type="match status" value="1"/>
</dbReference>
<reference evidence="9" key="1">
    <citation type="journal article" date="2014" name="Int. J. Syst. Evol. Microbiol.">
        <title>Complete genome sequence of Corynebacterium casei LMG S-19264T (=DSM 44701T), isolated from a smear-ripened cheese.</title>
        <authorList>
            <consortium name="US DOE Joint Genome Institute (JGI-PGF)"/>
            <person name="Walter F."/>
            <person name="Albersmeier A."/>
            <person name="Kalinowski J."/>
            <person name="Ruckert C."/>
        </authorList>
    </citation>
    <scope>NUCLEOTIDE SEQUENCE</scope>
    <source>
        <strain evidence="9">JCM 4346</strain>
    </source>
</reference>
<dbReference type="PANTHER" id="PTHR42844:SF1">
    <property type="entry name" value="DIHYDRONEOPTERIN ALDOLASE 1-RELATED"/>
    <property type="match status" value="1"/>
</dbReference>
<sequence length="177" mass="19170">MSRRVPQGKRTVKPLGAGRAEAPVARPCQCSQVDSFEARVPPAHGTERLPPTIAGVIRVDRVALRGLKARGYHGVFPKEREEGQTFIVDLVLGLDTRPAAADDDLAKTVHYGIVAEEVVAVVEGEPVDLIETLAERIAQACLKHEGVQEVEVCVHKPDAPITVPFDDVTVTITRSRV</sequence>
<dbReference type="InterPro" id="IPR043133">
    <property type="entry name" value="GTP-CH-I_C/QueF"/>
</dbReference>
<dbReference type="InterPro" id="IPR006157">
    <property type="entry name" value="FolB_dom"/>
</dbReference>
<evidence type="ECO:0000256" key="5">
    <source>
        <dbReference type="ARBA" id="ARBA00023239"/>
    </source>
</evidence>
<feature type="domain" description="Dihydroneopterin aldolase/epimerase" evidence="8">
    <location>
        <begin position="62"/>
        <end position="174"/>
    </location>
</feature>
<evidence type="ECO:0000256" key="4">
    <source>
        <dbReference type="ARBA" id="ARBA00022909"/>
    </source>
</evidence>
<comment type="similarity">
    <text evidence="3 6">Belongs to the DHNA family.</text>
</comment>
<feature type="region of interest" description="Disordered" evidence="7">
    <location>
        <begin position="1"/>
        <end position="24"/>
    </location>
</feature>
<dbReference type="SMART" id="SM00905">
    <property type="entry name" value="FolB"/>
    <property type="match status" value="1"/>
</dbReference>
<dbReference type="SUPFAM" id="SSF55620">
    <property type="entry name" value="Tetrahydrobiopterin biosynthesis enzymes-like"/>
    <property type="match status" value="1"/>
</dbReference>
<evidence type="ECO:0000256" key="3">
    <source>
        <dbReference type="ARBA" id="ARBA00005708"/>
    </source>
</evidence>
<evidence type="ECO:0000256" key="1">
    <source>
        <dbReference type="ARBA" id="ARBA00001353"/>
    </source>
</evidence>